<dbReference type="InterPro" id="IPR050834">
    <property type="entry name" value="Glycosyltransf_2"/>
</dbReference>
<comment type="caution">
    <text evidence="2">The sequence shown here is derived from an EMBL/GenBank/DDBJ whole genome shotgun (WGS) entry which is preliminary data.</text>
</comment>
<evidence type="ECO:0000313" key="2">
    <source>
        <dbReference type="EMBL" id="OGG13711.1"/>
    </source>
</evidence>
<dbReference type="Pfam" id="PF13578">
    <property type="entry name" value="Methyltransf_24"/>
    <property type="match status" value="1"/>
</dbReference>
<dbReference type="Pfam" id="PF00535">
    <property type="entry name" value="Glycos_transf_2"/>
    <property type="match status" value="1"/>
</dbReference>
<evidence type="ECO:0000259" key="1">
    <source>
        <dbReference type="Pfam" id="PF00535"/>
    </source>
</evidence>
<evidence type="ECO:0000313" key="3">
    <source>
        <dbReference type="Proteomes" id="UP000177416"/>
    </source>
</evidence>
<gene>
    <name evidence="2" type="ORF">A2875_02290</name>
</gene>
<dbReference type="SUPFAM" id="SSF53448">
    <property type="entry name" value="Nucleotide-diphospho-sugar transferases"/>
    <property type="match status" value="1"/>
</dbReference>
<dbReference type="PANTHER" id="PTHR43685:SF2">
    <property type="entry name" value="GLYCOSYLTRANSFERASE 2-LIKE DOMAIN-CONTAINING PROTEIN"/>
    <property type="match status" value="1"/>
</dbReference>
<protein>
    <recommendedName>
        <fullName evidence="1">Glycosyltransferase 2-like domain-containing protein</fullName>
    </recommendedName>
</protein>
<dbReference type="Gene3D" id="3.40.50.150">
    <property type="entry name" value="Vaccinia Virus protein VP39"/>
    <property type="match status" value="1"/>
</dbReference>
<feature type="domain" description="Glycosyltransferase 2-like" evidence="1">
    <location>
        <begin position="201"/>
        <end position="377"/>
    </location>
</feature>
<dbReference type="InterPro" id="IPR029044">
    <property type="entry name" value="Nucleotide-diphossugar_trans"/>
</dbReference>
<accession>A0A1F5ZMQ2</accession>
<reference evidence="2 3" key="1">
    <citation type="journal article" date="2016" name="Nat. Commun.">
        <title>Thousands of microbial genomes shed light on interconnected biogeochemical processes in an aquifer system.</title>
        <authorList>
            <person name="Anantharaman K."/>
            <person name="Brown C.T."/>
            <person name="Hug L.A."/>
            <person name="Sharon I."/>
            <person name="Castelle C.J."/>
            <person name="Probst A.J."/>
            <person name="Thomas B.C."/>
            <person name="Singh A."/>
            <person name="Wilkins M.J."/>
            <person name="Karaoz U."/>
            <person name="Brodie E.L."/>
            <person name="Williams K.H."/>
            <person name="Hubbard S.S."/>
            <person name="Banfield J.F."/>
        </authorList>
    </citation>
    <scope>NUCLEOTIDE SEQUENCE [LARGE SCALE GENOMIC DNA]</scope>
</reference>
<name>A0A1F5ZMQ2_9BACT</name>
<dbReference type="InterPro" id="IPR029063">
    <property type="entry name" value="SAM-dependent_MTases_sf"/>
</dbReference>
<proteinExistence type="predicted"/>
<sequence length="535" mass="62358">MKIDTWENNFKKIDQIEGLLVPGQEKVLYDAAASLKKGSTIVEIGSFKGRSAACFGLGRRDKSIKIYAIDTFAGNNKDFVRGVQFKNKQFRTDFERNMQRLKLENVIPVPGYSSEVGKTWRKKIDLLFIDGSHIYEDVKADLELFFPWVKPGGLVLFHDVDPVFPGVYKVWHEMAKGQLSHLSSWHTLYFGRKPESHEVFVVLPVHNRLEYTKKCLTSFEKQTYKNFEVIVVDDGSTDGTAEYMKEKYLWTLIPGNGNWWWTKSVNRGIKEALKRARKGDFVLTMNNDCFVKSDYLTNIVKASQENKRAIVGSLILDADDPNHVIDAGVKIVWQKNLIYGVADKIAKNAQFYRDRGIIKDIDTLPGKGTLIPVEVFEKIGNFNYRRLPHYIADYEFFCRAKRNGFKLIVSNKARNYNFAKQTGSEHLVGRTASYKEVFNLLFGRRSKLNIIDYTNFLLLACPKKYLLPNLNRTLQRFMAYFWMLYPLHYLPEYIYKFRLFFHKTGIKIRQSSYLVIIRLWLHRTKIKLEQYLLNV</sequence>
<dbReference type="Gene3D" id="3.90.550.10">
    <property type="entry name" value="Spore Coat Polysaccharide Biosynthesis Protein SpsA, Chain A"/>
    <property type="match status" value="1"/>
</dbReference>
<dbReference type="InterPro" id="IPR001173">
    <property type="entry name" value="Glyco_trans_2-like"/>
</dbReference>
<dbReference type="Proteomes" id="UP000177416">
    <property type="component" value="Unassembled WGS sequence"/>
</dbReference>
<dbReference type="SUPFAM" id="SSF53335">
    <property type="entry name" value="S-adenosyl-L-methionine-dependent methyltransferases"/>
    <property type="match status" value="1"/>
</dbReference>
<organism evidence="2 3">
    <name type="scientific">Candidatus Gottesmanbacteria bacterium RIFCSPHIGHO2_01_FULL_46_14</name>
    <dbReference type="NCBI Taxonomy" id="1798380"/>
    <lineage>
        <taxon>Bacteria</taxon>
        <taxon>Candidatus Gottesmaniibacteriota</taxon>
    </lineage>
</organism>
<dbReference type="EMBL" id="MFJJ01000036">
    <property type="protein sequence ID" value="OGG13711.1"/>
    <property type="molecule type" value="Genomic_DNA"/>
</dbReference>
<dbReference type="AlphaFoldDB" id="A0A1F5ZMQ2"/>
<dbReference type="PANTHER" id="PTHR43685">
    <property type="entry name" value="GLYCOSYLTRANSFERASE"/>
    <property type="match status" value="1"/>
</dbReference>